<feature type="transmembrane region" description="Helical" evidence="1">
    <location>
        <begin position="134"/>
        <end position="154"/>
    </location>
</feature>
<keyword evidence="1" id="KW-0812">Transmembrane</keyword>
<dbReference type="AlphaFoldDB" id="A0A8B7MX73"/>
<protein>
    <submittedName>
        <fullName evidence="3">Uncharacterized protein LOC108511846</fullName>
    </submittedName>
</protein>
<name>A0A8B7MX73_PHODC</name>
<reference evidence="3" key="2">
    <citation type="submission" date="2025-08" db="UniProtKB">
        <authorList>
            <consortium name="RefSeq"/>
        </authorList>
    </citation>
    <scope>IDENTIFICATION</scope>
    <source>
        <tissue evidence="3">Young leaves</tissue>
    </source>
</reference>
<sequence>MVKLATARESRMYGPHPVRNRWEYINAGLYVFAAILLVGGFAVQLPGSGEAEFGLVVTLVGLVLVAAVNVHDLLAHLAGIDYRFELMGFDVQLGLVEFAVPLVQMIGSILVFTGILFLFMEEVRGYNYRLEKHALNLLMAGPLLWLLGSIHNACQVYERSDSHTQILQSSVQMPFLLGSFLFLVGGIFNRHDIFGSIHHSIKLMAKSWIWLSVFGSLLFLIGGILNVVKVFKMQQADGLRLEKLRGGAQERLIRDREGRAPLMLEDDS</sequence>
<dbReference type="PANTHER" id="PTHR34967:SF1">
    <property type="entry name" value="OS02G0257200 PROTEIN"/>
    <property type="match status" value="1"/>
</dbReference>
<organism evidence="2 3">
    <name type="scientific">Phoenix dactylifera</name>
    <name type="common">Date palm</name>
    <dbReference type="NCBI Taxonomy" id="42345"/>
    <lineage>
        <taxon>Eukaryota</taxon>
        <taxon>Viridiplantae</taxon>
        <taxon>Streptophyta</taxon>
        <taxon>Embryophyta</taxon>
        <taxon>Tracheophyta</taxon>
        <taxon>Spermatophyta</taxon>
        <taxon>Magnoliopsida</taxon>
        <taxon>Liliopsida</taxon>
        <taxon>Arecaceae</taxon>
        <taxon>Coryphoideae</taxon>
        <taxon>Phoeniceae</taxon>
        <taxon>Phoenix</taxon>
    </lineage>
</organism>
<reference evidence="2" key="1">
    <citation type="journal article" date="2019" name="Nat. Commun.">
        <title>Genome-wide association mapping of date palm fruit traits.</title>
        <authorList>
            <person name="Hazzouri K.M."/>
            <person name="Gros-Balthazard M."/>
            <person name="Flowers J.M."/>
            <person name="Copetti D."/>
            <person name="Lemansour A."/>
            <person name="Lebrun M."/>
            <person name="Masmoudi K."/>
            <person name="Ferrand S."/>
            <person name="Dhar M.I."/>
            <person name="Fresquez Z.A."/>
            <person name="Rosas U."/>
            <person name="Zhang J."/>
            <person name="Talag J."/>
            <person name="Lee S."/>
            <person name="Kudrna D."/>
            <person name="Powell R.F."/>
            <person name="Leitch I.J."/>
            <person name="Krueger R.R."/>
            <person name="Wing R.A."/>
            <person name="Amiri K.M.A."/>
            <person name="Purugganan M.D."/>
        </authorList>
    </citation>
    <scope>NUCLEOTIDE SEQUENCE [LARGE SCALE GENOMIC DNA]</scope>
    <source>
        <strain evidence="2">cv. Khalas</strain>
    </source>
</reference>
<dbReference type="GeneID" id="108511846"/>
<proteinExistence type="predicted"/>
<evidence type="ECO:0000256" key="1">
    <source>
        <dbReference type="SAM" id="Phobius"/>
    </source>
</evidence>
<evidence type="ECO:0000313" key="2">
    <source>
        <dbReference type="Proteomes" id="UP000228380"/>
    </source>
</evidence>
<gene>
    <name evidence="3" type="primary">LOC108511846</name>
</gene>
<feature type="transmembrane region" description="Helical" evidence="1">
    <location>
        <begin position="55"/>
        <end position="74"/>
    </location>
</feature>
<feature type="transmembrane region" description="Helical" evidence="1">
    <location>
        <begin position="21"/>
        <end position="43"/>
    </location>
</feature>
<dbReference type="RefSeq" id="XP_017701914.2">
    <property type="nucleotide sequence ID" value="XM_017846425.2"/>
</dbReference>
<feature type="transmembrane region" description="Helical" evidence="1">
    <location>
        <begin position="166"/>
        <end position="188"/>
    </location>
</feature>
<dbReference type="PANTHER" id="PTHR34967">
    <property type="entry name" value="OS02G0257200 PROTEIN"/>
    <property type="match status" value="1"/>
</dbReference>
<evidence type="ECO:0000313" key="3">
    <source>
        <dbReference type="RefSeq" id="XP_017701914.2"/>
    </source>
</evidence>
<keyword evidence="1" id="KW-0472">Membrane</keyword>
<feature type="transmembrane region" description="Helical" evidence="1">
    <location>
        <begin position="95"/>
        <end position="119"/>
    </location>
</feature>
<dbReference type="OrthoDB" id="1689175at2759"/>
<keyword evidence="1" id="KW-1133">Transmembrane helix</keyword>
<dbReference type="KEGG" id="pda:108511846"/>
<keyword evidence="2" id="KW-1185">Reference proteome</keyword>
<feature type="transmembrane region" description="Helical" evidence="1">
    <location>
        <begin position="208"/>
        <end position="231"/>
    </location>
</feature>
<dbReference type="Proteomes" id="UP000228380">
    <property type="component" value="Chromosome 4"/>
</dbReference>
<accession>A0A8B7MX73</accession>